<name>A0ABQ8TTH1_PERAM</name>
<keyword evidence="2" id="KW-1185">Reference proteome</keyword>
<comment type="caution">
    <text evidence="1">The sequence shown here is derived from an EMBL/GenBank/DDBJ whole genome shotgun (WGS) entry which is preliminary data.</text>
</comment>
<evidence type="ECO:0000313" key="2">
    <source>
        <dbReference type="Proteomes" id="UP001148838"/>
    </source>
</evidence>
<proteinExistence type="predicted"/>
<dbReference type="EMBL" id="JAJSOF020000003">
    <property type="protein sequence ID" value="KAJ4449146.1"/>
    <property type="molecule type" value="Genomic_DNA"/>
</dbReference>
<evidence type="ECO:0000313" key="1">
    <source>
        <dbReference type="EMBL" id="KAJ4449146.1"/>
    </source>
</evidence>
<gene>
    <name evidence="1" type="ORF">ANN_00541</name>
</gene>
<accession>A0ABQ8TTH1</accession>
<organism evidence="1 2">
    <name type="scientific">Periplaneta americana</name>
    <name type="common">American cockroach</name>
    <name type="synonym">Blatta americana</name>
    <dbReference type="NCBI Taxonomy" id="6978"/>
    <lineage>
        <taxon>Eukaryota</taxon>
        <taxon>Metazoa</taxon>
        <taxon>Ecdysozoa</taxon>
        <taxon>Arthropoda</taxon>
        <taxon>Hexapoda</taxon>
        <taxon>Insecta</taxon>
        <taxon>Pterygota</taxon>
        <taxon>Neoptera</taxon>
        <taxon>Polyneoptera</taxon>
        <taxon>Dictyoptera</taxon>
        <taxon>Blattodea</taxon>
        <taxon>Blattoidea</taxon>
        <taxon>Blattidae</taxon>
        <taxon>Blattinae</taxon>
        <taxon>Periplaneta</taxon>
    </lineage>
</organism>
<dbReference type="Proteomes" id="UP001148838">
    <property type="component" value="Unassembled WGS sequence"/>
</dbReference>
<reference evidence="1 2" key="1">
    <citation type="journal article" date="2022" name="Allergy">
        <title>Genome assembly and annotation of Periplaneta americana reveal a comprehensive cockroach allergen profile.</title>
        <authorList>
            <person name="Wang L."/>
            <person name="Xiong Q."/>
            <person name="Saelim N."/>
            <person name="Wang L."/>
            <person name="Nong W."/>
            <person name="Wan A.T."/>
            <person name="Shi M."/>
            <person name="Liu X."/>
            <person name="Cao Q."/>
            <person name="Hui J.H.L."/>
            <person name="Sookrung N."/>
            <person name="Leung T.F."/>
            <person name="Tungtrongchitr A."/>
            <person name="Tsui S.K.W."/>
        </authorList>
    </citation>
    <scope>NUCLEOTIDE SEQUENCE [LARGE SCALE GENOMIC DNA]</scope>
    <source>
        <strain evidence="1">PWHHKU_190912</strain>
    </source>
</reference>
<feature type="non-terminal residue" evidence="1">
    <location>
        <position position="129"/>
    </location>
</feature>
<protein>
    <recommendedName>
        <fullName evidence="3">Reverse transcriptase domain-containing protein</fullName>
    </recommendedName>
</protein>
<evidence type="ECO:0008006" key="3">
    <source>
        <dbReference type="Google" id="ProtNLM"/>
    </source>
</evidence>
<dbReference type="PANTHER" id="PTHR33332">
    <property type="entry name" value="REVERSE TRANSCRIPTASE DOMAIN-CONTAINING PROTEIN"/>
    <property type="match status" value="1"/>
</dbReference>
<sequence>MTATGVAQSVKAHACRSEVALGRGFDPRLGCLPGWVFSEVFPNRKQHGFREGFSCDSQITSLVQDLAEEVDRGGRIDAVVIDFSKAFDLVPHDILIDKLSRLGIDKRVVLWIQEFLKGRTQRVRVGHEI</sequence>